<evidence type="ECO:0000256" key="2">
    <source>
        <dbReference type="ARBA" id="ARBA00007543"/>
    </source>
</evidence>
<feature type="transmembrane region" description="Helical" evidence="12">
    <location>
        <begin position="13"/>
        <end position="43"/>
    </location>
</feature>
<evidence type="ECO:0000256" key="4">
    <source>
        <dbReference type="ARBA" id="ARBA00022475"/>
    </source>
</evidence>
<keyword evidence="6 12" id="KW-0812">Transmembrane</keyword>
<dbReference type="eggNOG" id="COG1294">
    <property type="taxonomic scope" value="Bacteria"/>
</dbReference>
<protein>
    <submittedName>
        <fullName evidence="13">Cytochrome D ubiquinol oxidase subunit II</fullName>
    </submittedName>
</protein>
<dbReference type="GO" id="GO:0016682">
    <property type="term" value="F:oxidoreductase activity, acting on diphenols and related substances as donors, oxygen as acceptor"/>
    <property type="evidence" value="ECO:0007669"/>
    <property type="project" value="TreeGrafter"/>
</dbReference>
<evidence type="ECO:0000256" key="8">
    <source>
        <dbReference type="ARBA" id="ARBA00022982"/>
    </source>
</evidence>
<dbReference type="AlphaFoldDB" id="A0A0K0GK19"/>
<dbReference type="GO" id="GO:0019646">
    <property type="term" value="P:aerobic electron transport chain"/>
    <property type="evidence" value="ECO:0007669"/>
    <property type="project" value="TreeGrafter"/>
</dbReference>
<gene>
    <name evidence="13" type="ordered locus">PXO_00337</name>
</gene>
<comment type="subcellular location">
    <subcellularLocation>
        <location evidence="1">Cell membrane</location>
        <topology evidence="1">Multi-pass membrane protein</topology>
    </subcellularLocation>
</comment>
<proteinExistence type="inferred from homology"/>
<evidence type="ECO:0000256" key="7">
    <source>
        <dbReference type="ARBA" id="ARBA00022723"/>
    </source>
</evidence>
<sequence length="85" mass="9535">MDFVLLDYTTLRVIWWLLLGVLLSGYAVMSGFDLGVGALLPFVANNDAERRLVINTVGPVWRAQHVLAASPRCVRWHCLQRAVRG</sequence>
<dbReference type="PANTHER" id="PTHR43141">
    <property type="entry name" value="CYTOCHROME BD2 SUBUNIT II"/>
    <property type="match status" value="1"/>
</dbReference>
<dbReference type="Proteomes" id="UP000001740">
    <property type="component" value="Chromosome"/>
</dbReference>
<keyword evidence="7" id="KW-0479">Metal-binding</keyword>
<evidence type="ECO:0000256" key="1">
    <source>
        <dbReference type="ARBA" id="ARBA00004651"/>
    </source>
</evidence>
<dbReference type="GO" id="GO:0046872">
    <property type="term" value="F:metal ion binding"/>
    <property type="evidence" value="ECO:0007669"/>
    <property type="project" value="UniProtKB-KW"/>
</dbReference>
<evidence type="ECO:0000256" key="5">
    <source>
        <dbReference type="ARBA" id="ARBA00022617"/>
    </source>
</evidence>
<keyword evidence="3" id="KW-0813">Transport</keyword>
<evidence type="ECO:0000256" key="12">
    <source>
        <dbReference type="SAM" id="Phobius"/>
    </source>
</evidence>
<evidence type="ECO:0000256" key="6">
    <source>
        <dbReference type="ARBA" id="ARBA00022692"/>
    </source>
</evidence>
<accession>A0A0K0GK19</accession>
<evidence type="ECO:0000256" key="9">
    <source>
        <dbReference type="ARBA" id="ARBA00022989"/>
    </source>
</evidence>
<dbReference type="PANTHER" id="PTHR43141:SF5">
    <property type="entry name" value="CYTOCHROME BD-I UBIQUINOL OXIDASE SUBUNIT 2"/>
    <property type="match status" value="1"/>
</dbReference>
<evidence type="ECO:0000313" key="13">
    <source>
        <dbReference type="EMBL" id="ACD58629.1"/>
    </source>
</evidence>
<dbReference type="KEGG" id="xop:PXO_00337"/>
<dbReference type="EMBL" id="CP000967">
    <property type="protein sequence ID" value="ACD58629.1"/>
    <property type="molecule type" value="Genomic_DNA"/>
</dbReference>
<evidence type="ECO:0000256" key="10">
    <source>
        <dbReference type="ARBA" id="ARBA00023004"/>
    </source>
</evidence>
<keyword evidence="10" id="KW-0408">Iron</keyword>
<dbReference type="GO" id="GO:0070069">
    <property type="term" value="C:cytochrome complex"/>
    <property type="evidence" value="ECO:0007669"/>
    <property type="project" value="TreeGrafter"/>
</dbReference>
<keyword evidence="8" id="KW-0249">Electron transport</keyword>
<name>A0A0K0GK19_XANOP</name>
<organism evidence="13 14">
    <name type="scientific">Xanthomonas oryzae pv. oryzae (strain PXO99A)</name>
    <dbReference type="NCBI Taxonomy" id="360094"/>
    <lineage>
        <taxon>Bacteria</taxon>
        <taxon>Pseudomonadati</taxon>
        <taxon>Pseudomonadota</taxon>
        <taxon>Gammaproteobacteria</taxon>
        <taxon>Lysobacterales</taxon>
        <taxon>Lysobacteraceae</taxon>
        <taxon>Xanthomonas</taxon>
    </lineage>
</organism>
<keyword evidence="9 12" id="KW-1133">Transmembrane helix</keyword>
<dbReference type="PATRIC" id="fig|291331.8.peg.2943"/>
<reference evidence="13 14" key="1">
    <citation type="journal article" date="2008" name="BMC Genomics">
        <title>Genome sequence and rapid evolution of the rice pathogen Xanthomonas oryzae pv. oryzae PXO99A.</title>
        <authorList>
            <person name="Salzberg S.L."/>
            <person name="Sommer D.D."/>
            <person name="Schatz M.C."/>
            <person name="Phillippy A.M."/>
            <person name="Rabinowicz P.D."/>
            <person name="Tsuge S."/>
            <person name="Furutani A."/>
            <person name="Ochiai H."/>
            <person name="Delcher A.L."/>
            <person name="Kelley D."/>
            <person name="Madupu R."/>
            <person name="Puiu D."/>
            <person name="Radune D."/>
            <person name="Shumway M."/>
            <person name="Trapnell C."/>
            <person name="Aparna G."/>
            <person name="Jha G."/>
            <person name="Pandey A."/>
            <person name="Patil P.B."/>
            <person name="Ishihara H."/>
            <person name="Meyer D.F."/>
            <person name="Szurek B."/>
            <person name="Verdier V."/>
            <person name="Koebnik R."/>
            <person name="Dow J.M."/>
            <person name="Ryan R.P."/>
            <person name="Hirata H."/>
            <person name="Tsuyumu S."/>
            <person name="Won Lee S."/>
            <person name="Seo Y.S."/>
            <person name="Sriariyanum M."/>
            <person name="Ronald P.C."/>
            <person name="Sonti R.V."/>
            <person name="Van Sluys M.A."/>
            <person name="Leach J.E."/>
            <person name="White F.F."/>
            <person name="Bogdanove A.J."/>
        </authorList>
    </citation>
    <scope>NUCLEOTIDE SEQUENCE [LARGE SCALE GENOMIC DNA]</scope>
    <source>
        <strain evidence="13 14">PXO99A</strain>
    </source>
</reference>
<keyword evidence="11 12" id="KW-0472">Membrane</keyword>
<dbReference type="HOGENOM" id="CLU_2511862_0_0_6"/>
<keyword evidence="4" id="KW-1003">Cell membrane</keyword>
<dbReference type="InterPro" id="IPR003317">
    <property type="entry name" value="Cyt-d_oxidase_su2"/>
</dbReference>
<dbReference type="Pfam" id="PF02322">
    <property type="entry name" value="Cyt_bd_oxida_II"/>
    <property type="match status" value="1"/>
</dbReference>
<evidence type="ECO:0000256" key="11">
    <source>
        <dbReference type="ARBA" id="ARBA00023136"/>
    </source>
</evidence>
<dbReference type="GO" id="GO:0005886">
    <property type="term" value="C:plasma membrane"/>
    <property type="evidence" value="ECO:0007669"/>
    <property type="project" value="UniProtKB-SubCell"/>
</dbReference>
<evidence type="ECO:0000313" key="14">
    <source>
        <dbReference type="Proteomes" id="UP000001740"/>
    </source>
</evidence>
<keyword evidence="5" id="KW-0349">Heme</keyword>
<comment type="similarity">
    <text evidence="2">Belongs to the cytochrome ubiquinol oxidase subunit 2 family.</text>
</comment>
<evidence type="ECO:0000256" key="3">
    <source>
        <dbReference type="ARBA" id="ARBA00022448"/>
    </source>
</evidence>
<dbReference type="GO" id="GO:0009055">
    <property type="term" value="F:electron transfer activity"/>
    <property type="evidence" value="ECO:0007669"/>
    <property type="project" value="TreeGrafter"/>
</dbReference>